<keyword evidence="2 7" id="KW-0813">Transport</keyword>
<dbReference type="EMBL" id="SDOZ01000002">
    <property type="protein sequence ID" value="RXZ61700.1"/>
    <property type="molecule type" value="Genomic_DNA"/>
</dbReference>
<dbReference type="CDD" id="cd06261">
    <property type="entry name" value="TM_PBP2"/>
    <property type="match status" value="1"/>
</dbReference>
<feature type="transmembrane region" description="Helical" evidence="7">
    <location>
        <begin position="457"/>
        <end position="481"/>
    </location>
</feature>
<dbReference type="GO" id="GO:0055085">
    <property type="term" value="P:transmembrane transport"/>
    <property type="evidence" value="ECO:0007669"/>
    <property type="project" value="InterPro"/>
</dbReference>
<dbReference type="SUPFAM" id="SSF101898">
    <property type="entry name" value="NHL repeat"/>
    <property type="match status" value="1"/>
</dbReference>
<proteinExistence type="inferred from homology"/>
<feature type="transmembrane region" description="Helical" evidence="7">
    <location>
        <begin position="587"/>
        <end position="608"/>
    </location>
</feature>
<dbReference type="PANTHER" id="PTHR30193">
    <property type="entry name" value="ABC TRANSPORTER PERMEASE PROTEIN"/>
    <property type="match status" value="1"/>
</dbReference>
<evidence type="ECO:0000256" key="2">
    <source>
        <dbReference type="ARBA" id="ARBA00022448"/>
    </source>
</evidence>
<evidence type="ECO:0000256" key="1">
    <source>
        <dbReference type="ARBA" id="ARBA00004651"/>
    </source>
</evidence>
<dbReference type="Gene3D" id="1.10.3720.10">
    <property type="entry name" value="MetI-like"/>
    <property type="match status" value="1"/>
</dbReference>
<feature type="transmembrane region" description="Helical" evidence="7">
    <location>
        <begin position="343"/>
        <end position="372"/>
    </location>
</feature>
<evidence type="ECO:0000259" key="8">
    <source>
        <dbReference type="PROSITE" id="PS50928"/>
    </source>
</evidence>
<dbReference type="InterPro" id="IPR051393">
    <property type="entry name" value="ABC_transporter_permease"/>
</dbReference>
<comment type="similarity">
    <text evidence="7">Belongs to the binding-protein-dependent transport system permease family.</text>
</comment>
<protein>
    <submittedName>
        <fullName evidence="9">Sugar ABC transporter permease</fullName>
    </submittedName>
</protein>
<dbReference type="PANTHER" id="PTHR30193:SF37">
    <property type="entry name" value="INNER MEMBRANE ABC TRANSPORTER PERMEASE PROTEIN YCJO"/>
    <property type="match status" value="1"/>
</dbReference>
<evidence type="ECO:0000256" key="3">
    <source>
        <dbReference type="ARBA" id="ARBA00022475"/>
    </source>
</evidence>
<evidence type="ECO:0000313" key="9">
    <source>
        <dbReference type="EMBL" id="RXZ61700.1"/>
    </source>
</evidence>
<comment type="subcellular location">
    <subcellularLocation>
        <location evidence="1 7">Cell membrane</location>
        <topology evidence="1 7">Multi-pass membrane protein</topology>
    </subcellularLocation>
</comment>
<dbReference type="InterPro" id="IPR000515">
    <property type="entry name" value="MetI-like"/>
</dbReference>
<reference evidence="9 10" key="1">
    <citation type="journal article" date="2019" name="Gut">
        <title>Antibiotics-induced monodominance of a novel gut bacterial order.</title>
        <authorList>
            <person name="Hildebrand F."/>
            <person name="Moitinho-Silva L."/>
            <person name="Blasche S."/>
            <person name="Jahn M.T."/>
            <person name="Gossmann T.I."/>
            <person name="Heuerta-Cepas J."/>
            <person name="Hercog R."/>
            <person name="Luetge M."/>
            <person name="Bahram M."/>
            <person name="Pryszlak A."/>
            <person name="Alves R.J."/>
            <person name="Waszak S.M."/>
            <person name="Zhu A."/>
            <person name="Ye L."/>
            <person name="Costea P.I."/>
            <person name="Aalvink S."/>
            <person name="Belzer C."/>
            <person name="Forslund S.K."/>
            <person name="Sunagawa S."/>
            <person name="Hentschel U."/>
            <person name="Merten C."/>
            <person name="Patil K.R."/>
            <person name="Benes V."/>
            <person name="Bork P."/>
        </authorList>
    </citation>
    <scope>NUCLEOTIDE SEQUENCE [LARGE SCALE GENOMIC DNA]</scope>
    <source>
        <strain evidence="9 10">HDS1380</strain>
    </source>
</reference>
<evidence type="ECO:0000256" key="6">
    <source>
        <dbReference type="ARBA" id="ARBA00023136"/>
    </source>
</evidence>
<feature type="domain" description="ABC transmembrane type-1" evidence="8">
    <location>
        <begin position="450"/>
        <end position="664"/>
    </location>
</feature>
<evidence type="ECO:0000313" key="10">
    <source>
        <dbReference type="Proteomes" id="UP000291269"/>
    </source>
</evidence>
<dbReference type="Proteomes" id="UP000291269">
    <property type="component" value="Unassembled WGS sequence"/>
</dbReference>
<dbReference type="Pfam" id="PF00528">
    <property type="entry name" value="BPD_transp_1"/>
    <property type="match status" value="1"/>
</dbReference>
<organism evidence="9 10">
    <name type="scientific">Candidatus Borkfalkia ceftriaxoniphila</name>
    <dbReference type="NCBI Taxonomy" id="2508949"/>
    <lineage>
        <taxon>Bacteria</taxon>
        <taxon>Bacillati</taxon>
        <taxon>Bacillota</taxon>
        <taxon>Clostridia</taxon>
        <taxon>Christensenellales</taxon>
        <taxon>Christensenellaceae</taxon>
        <taxon>Candidatus Borkfalkia</taxon>
    </lineage>
</organism>
<feature type="transmembrane region" description="Helical" evidence="7">
    <location>
        <begin position="546"/>
        <end position="567"/>
    </location>
</feature>
<dbReference type="InterPro" id="IPR035906">
    <property type="entry name" value="MetI-like_sf"/>
</dbReference>
<sequence length="674" mass="74739">MKMNNFWKAASRKRKMFFLFSALILAAVIALLSVLFSSLLIRPEKIRLKSDVSAVFADERYEYYGETDGKIERADESGVKTFADLGSKILLLEKLGENLAVATEDRKITLFNENGGIEAQTAINYNPVAFSVSAGDLFVAGSTKVNRNKVYRFDENLNLLDLTPDTVHEPQGANESDLIYRERINALFLEIPVVTVGYDRESDLLTVLSSYGVINQYDGRGELHAALGLDYNPIAGKFLDDGRLLVLDDAGGIGAFDGQLEKSFYLENLNSANRAMAVGTDKIIVSDQNGRCTELDMQGNVVLRQTLKGKIEGVYLGADDGFSIWTQGSATVDRYDWSEMRFYTLYVVLAYVGIVLLLAALACTVIAALGLFSERRYRRVTVSLRSTGKRLYAGKIAYCLLLPTLLLCAIFAYYPSFRGLVLAFYEVDIGGVNTFVGWQNFIDLFSKTYFWSGMGNMVIFLVTDIVKGLIPAFLFAQLIIAMRSSRAQYVTRVLLYLPGIIPGVAALLMWQNGIFGNEGLLNGIITALGGQSVNFLGKEGVALPSLIFFGFPWIGSYIILYGALMGVPKSFYEAAKLDGCTWFKRMVMIDLPLVSPQLKYIFVITFIGSVQDFQRIYLTTEGAAGTYVPMLEMYYNLTKFNNLGMAAAMGLILFLVLMVATLINLKLKTVDSYE</sequence>
<dbReference type="OrthoDB" id="42781at2"/>
<feature type="transmembrane region" description="Helical" evidence="7">
    <location>
        <begin position="392"/>
        <end position="414"/>
    </location>
</feature>
<dbReference type="SUPFAM" id="SSF161098">
    <property type="entry name" value="MetI-like"/>
    <property type="match status" value="1"/>
</dbReference>
<keyword evidence="3" id="KW-1003">Cell membrane</keyword>
<dbReference type="PROSITE" id="PS50928">
    <property type="entry name" value="ABC_TM1"/>
    <property type="match status" value="1"/>
</dbReference>
<dbReference type="GO" id="GO:0005886">
    <property type="term" value="C:plasma membrane"/>
    <property type="evidence" value="ECO:0007669"/>
    <property type="project" value="UniProtKB-SubCell"/>
</dbReference>
<comment type="caution">
    <text evidence="9">The sequence shown here is derived from an EMBL/GenBank/DDBJ whole genome shotgun (WGS) entry which is preliminary data.</text>
</comment>
<gene>
    <name evidence="9" type="ORF">ESZ91_04735</name>
</gene>
<keyword evidence="5 7" id="KW-1133">Transmembrane helix</keyword>
<feature type="transmembrane region" description="Helical" evidence="7">
    <location>
        <begin position="643"/>
        <end position="665"/>
    </location>
</feature>
<keyword evidence="10" id="KW-1185">Reference proteome</keyword>
<keyword evidence="4 7" id="KW-0812">Transmembrane</keyword>
<dbReference type="AlphaFoldDB" id="A0A4Q2KCS0"/>
<accession>A0A4Q2KCS0</accession>
<evidence type="ECO:0000256" key="4">
    <source>
        <dbReference type="ARBA" id="ARBA00022692"/>
    </source>
</evidence>
<name>A0A4Q2KCS0_9FIRM</name>
<evidence type="ECO:0000256" key="5">
    <source>
        <dbReference type="ARBA" id="ARBA00022989"/>
    </source>
</evidence>
<feature type="transmembrane region" description="Helical" evidence="7">
    <location>
        <begin position="493"/>
        <end position="510"/>
    </location>
</feature>
<evidence type="ECO:0000256" key="7">
    <source>
        <dbReference type="RuleBase" id="RU363032"/>
    </source>
</evidence>
<keyword evidence="6 7" id="KW-0472">Membrane</keyword>